<feature type="domain" description="DZANK-type" evidence="1">
    <location>
        <begin position="228"/>
        <end position="272"/>
    </location>
</feature>
<protein>
    <submittedName>
        <fullName evidence="3">SPFH domain-containing protein</fullName>
    </submittedName>
</protein>
<dbReference type="InterPro" id="IPR025874">
    <property type="entry name" value="DZR"/>
</dbReference>
<dbReference type="Pfam" id="PF12773">
    <property type="entry name" value="DZR"/>
    <property type="match status" value="1"/>
</dbReference>
<dbReference type="SUPFAM" id="SSF117892">
    <property type="entry name" value="Band 7/SPFH domain"/>
    <property type="match status" value="1"/>
</dbReference>
<gene>
    <name evidence="3" type="ORF">IAB69_01835</name>
</gene>
<sequence>MARDIQIIKYEGDNTELFKRISADGLEADAKLVVPETHTAILIKDGILMDTLNSGSYDIFGDQPRKKCKNVSVEVIYMSKTARLKVLWGTRSRFSFRDPGTEVPVKVGAHGEFEVQISNPRKAYMVLIGAEKSFTVQDLKDRLATRMMSKVEPAIAAAMREGGISFDRISEYKDKIAQSVLPVLSAMFEEDYGLKLFSFTIADVVISDEDIAAIVAARNAGGGSAGVCPHCGAPYSAGDKFCAACGKPLSGKVCAKCGKLNEEGANFCSFCGEKL</sequence>
<evidence type="ECO:0000313" key="3">
    <source>
        <dbReference type="EMBL" id="HIU61375.1"/>
    </source>
</evidence>
<dbReference type="EMBL" id="DVNE01000018">
    <property type="protein sequence ID" value="HIU61375.1"/>
    <property type="molecule type" value="Genomic_DNA"/>
</dbReference>
<dbReference type="InterPro" id="IPR033880">
    <property type="entry name" value="SPFH_YdjI"/>
</dbReference>
<reference evidence="3" key="1">
    <citation type="submission" date="2020-10" db="EMBL/GenBank/DDBJ databases">
        <authorList>
            <person name="Gilroy R."/>
        </authorList>
    </citation>
    <scope>NUCLEOTIDE SEQUENCE</scope>
    <source>
        <strain evidence="3">CHK195-12923</strain>
    </source>
</reference>
<dbReference type="Pfam" id="PF13421">
    <property type="entry name" value="Band_7_1"/>
    <property type="match status" value="1"/>
</dbReference>
<organism evidence="3 4">
    <name type="scientific">Candidatus Coproplasma excrementigallinarum</name>
    <dbReference type="NCBI Taxonomy" id="2840747"/>
    <lineage>
        <taxon>Bacteria</taxon>
        <taxon>Bacillati</taxon>
        <taxon>Bacillota</taxon>
        <taxon>Clostridia</taxon>
        <taxon>Eubacteriales</taxon>
        <taxon>Candidatus Coproplasma</taxon>
    </lineage>
</organism>
<reference evidence="3" key="2">
    <citation type="journal article" date="2021" name="PeerJ">
        <title>Extensive microbial diversity within the chicken gut microbiome revealed by metagenomics and culture.</title>
        <authorList>
            <person name="Gilroy R."/>
            <person name="Ravi A."/>
            <person name="Getino M."/>
            <person name="Pursley I."/>
            <person name="Horton D.L."/>
            <person name="Alikhan N.F."/>
            <person name="Baker D."/>
            <person name="Gharbi K."/>
            <person name="Hall N."/>
            <person name="Watson M."/>
            <person name="Adriaenssens E.M."/>
            <person name="Foster-Nyarko E."/>
            <person name="Jarju S."/>
            <person name="Secka A."/>
            <person name="Antonio M."/>
            <person name="Oren A."/>
            <person name="Chaudhuri R.R."/>
            <person name="La Ragione R."/>
            <person name="Hildebrand F."/>
            <person name="Pallen M.J."/>
        </authorList>
    </citation>
    <scope>NUCLEOTIDE SEQUENCE</scope>
    <source>
        <strain evidence="3">CHK195-12923</strain>
    </source>
</reference>
<evidence type="ECO:0000259" key="1">
    <source>
        <dbReference type="Pfam" id="PF12773"/>
    </source>
</evidence>
<name>A0A9D1MJ05_9FIRM</name>
<proteinExistence type="predicted"/>
<evidence type="ECO:0000313" key="4">
    <source>
        <dbReference type="Proteomes" id="UP000824110"/>
    </source>
</evidence>
<dbReference type="Proteomes" id="UP000824110">
    <property type="component" value="Unassembled WGS sequence"/>
</dbReference>
<dbReference type="CDD" id="cd03408">
    <property type="entry name" value="SPFH_like_u1"/>
    <property type="match status" value="1"/>
</dbReference>
<accession>A0A9D1MJ05</accession>
<dbReference type="InterPro" id="IPR036013">
    <property type="entry name" value="Band_7/SPFH_dom_sf"/>
</dbReference>
<feature type="domain" description="SPFH" evidence="2">
    <location>
        <begin position="73"/>
        <end position="210"/>
    </location>
</feature>
<evidence type="ECO:0000259" key="2">
    <source>
        <dbReference type="Pfam" id="PF13421"/>
    </source>
</evidence>
<dbReference type="AlphaFoldDB" id="A0A9D1MJ05"/>
<comment type="caution">
    <text evidence="3">The sequence shown here is derived from an EMBL/GenBank/DDBJ whole genome shotgun (WGS) entry which is preliminary data.</text>
</comment>